<dbReference type="AlphaFoldDB" id="D8LGS2"/>
<dbReference type="SUPFAM" id="SSF53254">
    <property type="entry name" value="Phosphoglycerate mutase-like"/>
    <property type="match status" value="1"/>
</dbReference>
<dbReference type="InterPro" id="IPR013078">
    <property type="entry name" value="His_Pase_superF_clade-1"/>
</dbReference>
<evidence type="ECO:0000256" key="1">
    <source>
        <dbReference type="ARBA" id="ARBA00022741"/>
    </source>
</evidence>
<dbReference type="InterPro" id="IPR003094">
    <property type="entry name" value="6Pfruct_kin"/>
</dbReference>
<dbReference type="EMBL" id="FN648262">
    <property type="protein sequence ID" value="CBN79092.1"/>
    <property type="molecule type" value="Genomic_DNA"/>
</dbReference>
<evidence type="ECO:0000313" key="5">
    <source>
        <dbReference type="EMBL" id="CBN79092.1"/>
    </source>
</evidence>
<dbReference type="PIRSF" id="PIRSF000709">
    <property type="entry name" value="6PFK_2-Ptase"/>
    <property type="match status" value="1"/>
</dbReference>
<dbReference type="InterPro" id="IPR013079">
    <property type="entry name" value="6Phosfructo_kin"/>
</dbReference>
<dbReference type="Pfam" id="PF01591">
    <property type="entry name" value="6PF2K"/>
    <property type="match status" value="1"/>
</dbReference>
<reference evidence="5 6" key="1">
    <citation type="journal article" date="2010" name="Nature">
        <title>The Ectocarpus genome and the independent evolution of multicellularity in brown algae.</title>
        <authorList>
            <person name="Cock J.M."/>
            <person name="Sterck L."/>
            <person name="Rouze P."/>
            <person name="Scornet D."/>
            <person name="Allen A.E."/>
            <person name="Amoutzias G."/>
            <person name="Anthouard V."/>
            <person name="Artiguenave F."/>
            <person name="Aury J.M."/>
            <person name="Badger J.H."/>
            <person name="Beszteri B."/>
            <person name="Billiau K."/>
            <person name="Bonnet E."/>
            <person name="Bothwell J.H."/>
            <person name="Bowler C."/>
            <person name="Boyen C."/>
            <person name="Brownlee C."/>
            <person name="Carrano C.J."/>
            <person name="Charrier B."/>
            <person name="Cho G.Y."/>
            <person name="Coelho S.M."/>
            <person name="Collen J."/>
            <person name="Corre E."/>
            <person name="Da Silva C."/>
            <person name="Delage L."/>
            <person name="Delaroque N."/>
            <person name="Dittami S.M."/>
            <person name="Doulbeau S."/>
            <person name="Elias M."/>
            <person name="Farnham G."/>
            <person name="Gachon C.M."/>
            <person name="Gschloessl B."/>
            <person name="Heesch S."/>
            <person name="Jabbari K."/>
            <person name="Jubin C."/>
            <person name="Kawai H."/>
            <person name="Kimura K."/>
            <person name="Kloareg B."/>
            <person name="Kupper F.C."/>
            <person name="Lang D."/>
            <person name="Le Bail A."/>
            <person name="Leblanc C."/>
            <person name="Lerouge P."/>
            <person name="Lohr M."/>
            <person name="Lopez P.J."/>
            <person name="Martens C."/>
            <person name="Maumus F."/>
            <person name="Michel G."/>
            <person name="Miranda-Saavedra D."/>
            <person name="Morales J."/>
            <person name="Moreau H."/>
            <person name="Motomura T."/>
            <person name="Nagasato C."/>
            <person name="Napoli C.A."/>
            <person name="Nelson D.R."/>
            <person name="Nyvall-Collen P."/>
            <person name="Peters A.F."/>
            <person name="Pommier C."/>
            <person name="Potin P."/>
            <person name="Poulain J."/>
            <person name="Quesneville H."/>
            <person name="Read B."/>
            <person name="Rensing S.A."/>
            <person name="Ritter A."/>
            <person name="Rousvoal S."/>
            <person name="Samanta M."/>
            <person name="Samson G."/>
            <person name="Schroeder D.C."/>
            <person name="Segurens B."/>
            <person name="Strittmatter M."/>
            <person name="Tonon T."/>
            <person name="Tregear J.W."/>
            <person name="Valentin K."/>
            <person name="von Dassow P."/>
            <person name="Yamagishi T."/>
            <person name="Van de Peer Y."/>
            <person name="Wincker P."/>
        </authorList>
    </citation>
    <scope>NUCLEOTIDE SEQUENCE [LARGE SCALE GENOMIC DNA]</scope>
    <source>
        <strain evidence="6">Ec32 / CCAP1310/4</strain>
    </source>
</reference>
<dbReference type="Pfam" id="PF00300">
    <property type="entry name" value="His_Phos_1"/>
    <property type="match status" value="1"/>
</dbReference>
<dbReference type="OMA" id="SCLIVTH"/>
<dbReference type="EMBL" id="FN649743">
    <property type="protein sequence ID" value="CBN79092.1"/>
    <property type="molecule type" value="Genomic_DNA"/>
</dbReference>
<dbReference type="GO" id="GO:0005829">
    <property type="term" value="C:cytosol"/>
    <property type="evidence" value="ECO:0007669"/>
    <property type="project" value="TreeGrafter"/>
</dbReference>
<evidence type="ECO:0000256" key="2">
    <source>
        <dbReference type="ARBA" id="ARBA00022840"/>
    </source>
</evidence>
<gene>
    <name evidence="5" type="ORF">Esi_0176_0046</name>
</gene>
<dbReference type="GO" id="GO:0006003">
    <property type="term" value="P:fructose 2,6-bisphosphate metabolic process"/>
    <property type="evidence" value="ECO:0007669"/>
    <property type="project" value="InterPro"/>
</dbReference>
<dbReference type="GO" id="GO:0006000">
    <property type="term" value="P:fructose metabolic process"/>
    <property type="evidence" value="ECO:0007669"/>
    <property type="project" value="InterPro"/>
</dbReference>
<keyword evidence="6" id="KW-1185">Reference proteome</keyword>
<organism evidence="5 6">
    <name type="scientific">Ectocarpus siliculosus</name>
    <name type="common">Brown alga</name>
    <name type="synonym">Conferva siliculosa</name>
    <dbReference type="NCBI Taxonomy" id="2880"/>
    <lineage>
        <taxon>Eukaryota</taxon>
        <taxon>Sar</taxon>
        <taxon>Stramenopiles</taxon>
        <taxon>Ochrophyta</taxon>
        <taxon>PX clade</taxon>
        <taxon>Phaeophyceae</taxon>
        <taxon>Ectocarpales</taxon>
        <taxon>Ectocarpaceae</taxon>
        <taxon>Ectocarpus</taxon>
    </lineage>
</organism>
<feature type="compositionally biased region" description="Low complexity" evidence="3">
    <location>
        <begin position="1"/>
        <end position="15"/>
    </location>
</feature>
<evidence type="ECO:0000313" key="6">
    <source>
        <dbReference type="Proteomes" id="UP000002630"/>
    </source>
</evidence>
<name>D8LGS2_ECTSI</name>
<dbReference type="SUPFAM" id="SSF52540">
    <property type="entry name" value="P-loop containing nucleoside triphosphate hydrolases"/>
    <property type="match status" value="1"/>
</dbReference>
<evidence type="ECO:0000256" key="3">
    <source>
        <dbReference type="SAM" id="MobiDB-lite"/>
    </source>
</evidence>
<dbReference type="GO" id="GO:0003873">
    <property type="term" value="F:6-phosphofructo-2-kinase activity"/>
    <property type="evidence" value="ECO:0007669"/>
    <property type="project" value="InterPro"/>
</dbReference>
<dbReference type="PANTHER" id="PTHR10606:SF32">
    <property type="entry name" value="6-PHOSPHOFRUCTO-2-KINASE 1"/>
    <property type="match status" value="1"/>
</dbReference>
<dbReference type="GO" id="GO:0005524">
    <property type="term" value="F:ATP binding"/>
    <property type="evidence" value="ECO:0007669"/>
    <property type="project" value="UniProtKB-KW"/>
</dbReference>
<sequence>MPTYSTSIPSSPSTPGRLGTPRRHDWNRSLSSQMGVLQQHPANRQTQRLGYWTMSRKLVLVMVGLPARGKSYIVKMLIRYLNWIGFPTKVFNIGDYRRRLGYGGVAKSFFEKGNEEGQRVRSQMVQVAQDEMYEWLQEEDCAKVALFDATNTTKKRRHLLVQRSKNYKLKLKNDDYKNQDPDAALRDFKQRVKAYEAVYETIEDNEDMGDIQYIKLYNVGQKVVTRNCKGYLPSQVAFYLQNIHIGPRKIWLTRPAGSVLPVSDYDVGEGGEELTEEGRRYSMTVAKYLQAEQETSKITGPGAEILILAGTQKVDRESIAHLQMLYPVATTPLLNEIHGGELSGMDRESFRTQYPELWELREQDKLEFRFPGAGGESYQDVIQRVRPIIVELERQPRSLVVVCHLAVQRCLHAYFMGIEVSKVPYIDLPTHELTELIPSPFGTDCRHITQAEMMSHF</sequence>
<keyword evidence="1" id="KW-0547">Nucleotide-binding</keyword>
<dbReference type="OrthoDB" id="267323at2759"/>
<dbReference type="InParanoid" id="D8LGS2"/>
<dbReference type="PANTHER" id="PTHR10606">
    <property type="entry name" value="6-PHOSPHOFRUCTO-2-KINASE/FRUCTOSE-2,6-BISPHOSPHATASE"/>
    <property type="match status" value="1"/>
</dbReference>
<dbReference type="InterPro" id="IPR029033">
    <property type="entry name" value="His_PPase_superfam"/>
</dbReference>
<protein>
    <recommendedName>
        <fullName evidence="4">6-phosphofructo-2-kinase domain-containing protein</fullName>
    </recommendedName>
</protein>
<dbReference type="Gene3D" id="3.40.50.300">
    <property type="entry name" value="P-loop containing nucleotide triphosphate hydrolases"/>
    <property type="match status" value="2"/>
</dbReference>
<dbReference type="InterPro" id="IPR027417">
    <property type="entry name" value="P-loop_NTPase"/>
</dbReference>
<accession>D8LGS2</accession>
<dbReference type="STRING" id="2880.D8LGS2"/>
<keyword evidence="2" id="KW-0067">ATP-binding</keyword>
<dbReference type="Gene3D" id="3.40.50.1240">
    <property type="entry name" value="Phosphoglycerate mutase-like"/>
    <property type="match status" value="1"/>
</dbReference>
<proteinExistence type="predicted"/>
<evidence type="ECO:0000259" key="4">
    <source>
        <dbReference type="Pfam" id="PF01591"/>
    </source>
</evidence>
<dbReference type="eggNOG" id="KOG0234">
    <property type="taxonomic scope" value="Eukaryota"/>
</dbReference>
<feature type="region of interest" description="Disordered" evidence="3">
    <location>
        <begin position="1"/>
        <end position="25"/>
    </location>
</feature>
<feature type="domain" description="6-phosphofructo-2-kinase" evidence="4">
    <location>
        <begin position="55"/>
        <end position="170"/>
    </location>
</feature>
<dbReference type="Proteomes" id="UP000002630">
    <property type="component" value="Linkage Group LG18"/>
</dbReference>